<evidence type="ECO:0000313" key="15">
    <source>
        <dbReference type="EMBL" id="MDT0633010.1"/>
    </source>
</evidence>
<dbReference type="GO" id="GO:0003911">
    <property type="term" value="F:DNA ligase (NAD+) activity"/>
    <property type="evidence" value="ECO:0007669"/>
    <property type="project" value="UniProtKB-EC"/>
</dbReference>
<evidence type="ECO:0000256" key="2">
    <source>
        <dbReference type="ARBA" id="ARBA00022598"/>
    </source>
</evidence>
<evidence type="ECO:0000256" key="8">
    <source>
        <dbReference type="ARBA" id="ARBA00023027"/>
    </source>
</evidence>
<proteinExistence type="inferred from homology"/>
<reference evidence="15 16" key="1">
    <citation type="submission" date="2023-09" db="EMBL/GenBank/DDBJ databases">
        <authorList>
            <person name="Rey-Velasco X."/>
        </authorList>
    </citation>
    <scope>NUCLEOTIDE SEQUENCE [LARGE SCALE GENOMIC DNA]</scope>
    <source>
        <strain evidence="15 16">F394</strain>
    </source>
</reference>
<feature type="binding site" evidence="11">
    <location>
        <begin position="101"/>
        <end position="102"/>
    </location>
    <ligand>
        <name>NAD(+)</name>
        <dbReference type="ChEBI" id="CHEBI:57540"/>
    </ligand>
</feature>
<feature type="active site" description="N6-AMP-lysine intermediate" evidence="11">
    <location>
        <position position="139"/>
    </location>
</feature>
<dbReference type="SMART" id="SM00532">
    <property type="entry name" value="LIGANc"/>
    <property type="match status" value="1"/>
</dbReference>
<dbReference type="SUPFAM" id="SSF56091">
    <property type="entry name" value="DNA ligase/mRNA capping enzyme, catalytic domain"/>
    <property type="match status" value="1"/>
</dbReference>
<keyword evidence="5 11" id="KW-0227">DNA damage</keyword>
<dbReference type="Proteomes" id="UP001267426">
    <property type="component" value="Unassembled WGS sequence"/>
</dbReference>
<dbReference type="Gene3D" id="6.20.10.30">
    <property type="match status" value="1"/>
</dbReference>
<dbReference type="Gene3D" id="3.40.50.10190">
    <property type="entry name" value="BRCT domain"/>
    <property type="match status" value="1"/>
</dbReference>
<dbReference type="PANTHER" id="PTHR23389:SF9">
    <property type="entry name" value="DNA LIGASE"/>
    <property type="match status" value="1"/>
</dbReference>
<keyword evidence="8 11" id="KW-0520">NAD</keyword>
<feature type="domain" description="BRCT" evidence="14">
    <location>
        <begin position="617"/>
        <end position="684"/>
    </location>
</feature>
<dbReference type="EC" id="6.5.1.2" evidence="11 12"/>
<dbReference type="InterPro" id="IPR004150">
    <property type="entry name" value="NAD_DNA_ligase_OB"/>
</dbReference>
<evidence type="ECO:0000256" key="5">
    <source>
        <dbReference type="ARBA" id="ARBA00022763"/>
    </source>
</evidence>
<comment type="cofactor">
    <cofactor evidence="11">
        <name>Mg(2+)</name>
        <dbReference type="ChEBI" id="CHEBI:18420"/>
    </cofactor>
    <cofactor evidence="11">
        <name>Mn(2+)</name>
        <dbReference type="ChEBI" id="CHEBI:29035"/>
    </cofactor>
</comment>
<feature type="binding site" evidence="11">
    <location>
        <position position="160"/>
    </location>
    <ligand>
        <name>NAD(+)</name>
        <dbReference type="ChEBI" id="CHEBI:57540"/>
    </ligand>
</feature>
<keyword evidence="2 11" id="KW-0436">Ligase</keyword>
<feature type="binding site" evidence="11">
    <location>
        <position position="430"/>
    </location>
    <ligand>
        <name>Zn(2+)</name>
        <dbReference type="ChEBI" id="CHEBI:29105"/>
    </ligand>
</feature>
<evidence type="ECO:0000256" key="1">
    <source>
        <dbReference type="ARBA" id="ARBA00004067"/>
    </source>
</evidence>
<protein>
    <recommendedName>
        <fullName evidence="11 12">DNA ligase</fullName>
        <ecNumber evidence="11 12">6.5.1.2</ecNumber>
    </recommendedName>
    <alternativeName>
        <fullName evidence="11">Polydeoxyribonucleotide synthase [NAD(+)]</fullName>
    </alternativeName>
</protein>
<evidence type="ECO:0000256" key="10">
    <source>
        <dbReference type="ARBA" id="ARBA00034005"/>
    </source>
</evidence>
<dbReference type="SMART" id="SM00278">
    <property type="entry name" value="HhH1"/>
    <property type="match status" value="3"/>
</dbReference>
<dbReference type="SUPFAM" id="SSF47781">
    <property type="entry name" value="RuvA domain 2-like"/>
    <property type="match status" value="1"/>
</dbReference>
<comment type="caution">
    <text evidence="15">The sequence shown here is derived from an EMBL/GenBank/DDBJ whole genome shotgun (WGS) entry which is preliminary data.</text>
</comment>
<accession>A0ABU3BUP9</accession>
<dbReference type="Pfam" id="PF14520">
    <property type="entry name" value="HHH_5"/>
    <property type="match status" value="1"/>
</dbReference>
<name>A0ABU3BUP9_9BACT</name>
<dbReference type="PROSITE" id="PS50172">
    <property type="entry name" value="BRCT"/>
    <property type="match status" value="1"/>
</dbReference>
<evidence type="ECO:0000256" key="7">
    <source>
        <dbReference type="ARBA" id="ARBA00022842"/>
    </source>
</evidence>
<feature type="binding site" evidence="11">
    <location>
        <position position="137"/>
    </location>
    <ligand>
        <name>NAD(+)</name>
        <dbReference type="ChEBI" id="CHEBI:57540"/>
    </ligand>
</feature>
<feature type="binding site" evidence="11">
    <location>
        <position position="336"/>
    </location>
    <ligand>
        <name>NAD(+)</name>
        <dbReference type="ChEBI" id="CHEBI:57540"/>
    </ligand>
</feature>
<feature type="binding site" evidence="11">
    <location>
        <position position="453"/>
    </location>
    <ligand>
        <name>Zn(2+)</name>
        <dbReference type="ChEBI" id="CHEBI:29105"/>
    </ligand>
</feature>
<dbReference type="Pfam" id="PF03120">
    <property type="entry name" value="OB_DNA_ligase"/>
    <property type="match status" value="1"/>
</dbReference>
<keyword evidence="6 11" id="KW-0862">Zinc</keyword>
<dbReference type="InterPro" id="IPR033136">
    <property type="entry name" value="DNA_ligase_CS"/>
</dbReference>
<dbReference type="InterPro" id="IPR041663">
    <property type="entry name" value="DisA/LigA_HHH"/>
</dbReference>
<comment type="function">
    <text evidence="1 11">DNA ligase that catalyzes the formation of phosphodiester linkages between 5'-phosphoryl and 3'-hydroxyl groups in double-stranded DNA using NAD as a coenzyme and as the energy source for the reaction. It is essential for DNA replication and repair of damaged DNA.</text>
</comment>
<evidence type="ECO:0000256" key="4">
    <source>
        <dbReference type="ARBA" id="ARBA00022723"/>
    </source>
</evidence>
<dbReference type="InterPro" id="IPR010994">
    <property type="entry name" value="RuvA_2-like"/>
</dbReference>
<feature type="region of interest" description="Disordered" evidence="13">
    <location>
        <begin position="702"/>
        <end position="740"/>
    </location>
</feature>
<comment type="similarity">
    <text evidence="11">Belongs to the NAD-dependent DNA ligase family. LigA subfamily.</text>
</comment>
<gene>
    <name evidence="11 15" type="primary">ligA</name>
    <name evidence="15" type="ORF">RM540_14730</name>
</gene>
<keyword evidence="4 11" id="KW-0479">Metal-binding</keyword>
<dbReference type="PROSITE" id="PS01056">
    <property type="entry name" value="DNA_LIGASE_N2"/>
    <property type="match status" value="1"/>
</dbReference>
<evidence type="ECO:0000256" key="6">
    <source>
        <dbReference type="ARBA" id="ARBA00022833"/>
    </source>
</evidence>
<evidence type="ECO:0000256" key="9">
    <source>
        <dbReference type="ARBA" id="ARBA00023204"/>
    </source>
</evidence>
<dbReference type="NCBIfam" id="NF005932">
    <property type="entry name" value="PRK07956.1"/>
    <property type="match status" value="1"/>
</dbReference>
<dbReference type="Gene3D" id="1.10.150.20">
    <property type="entry name" value="5' to 3' exonuclease, C-terminal subdomain"/>
    <property type="match status" value="2"/>
</dbReference>
<dbReference type="PROSITE" id="PS01055">
    <property type="entry name" value="DNA_LIGASE_N1"/>
    <property type="match status" value="1"/>
</dbReference>
<dbReference type="Gene3D" id="2.40.50.140">
    <property type="entry name" value="Nucleic acid-binding proteins"/>
    <property type="match status" value="1"/>
</dbReference>
<evidence type="ECO:0000259" key="14">
    <source>
        <dbReference type="PROSITE" id="PS50172"/>
    </source>
</evidence>
<dbReference type="InterPro" id="IPR003583">
    <property type="entry name" value="Hlx-hairpin-Hlx_DNA-bd_motif"/>
</dbReference>
<dbReference type="InterPro" id="IPR013839">
    <property type="entry name" value="DNAligase_adenylation"/>
</dbReference>
<dbReference type="InterPro" id="IPR018239">
    <property type="entry name" value="DNA_ligase_AS"/>
</dbReference>
<dbReference type="Gene3D" id="1.10.287.610">
    <property type="entry name" value="Helix hairpin bin"/>
    <property type="match status" value="1"/>
</dbReference>
<dbReference type="Pfam" id="PF01653">
    <property type="entry name" value="DNA_ligase_aden"/>
    <property type="match status" value="1"/>
</dbReference>
<feature type="binding site" evidence="11">
    <location>
        <position position="312"/>
    </location>
    <ligand>
        <name>NAD(+)</name>
        <dbReference type="ChEBI" id="CHEBI:57540"/>
    </ligand>
</feature>
<dbReference type="InterPro" id="IPR013840">
    <property type="entry name" value="DNAligase_N"/>
</dbReference>
<keyword evidence="9 11" id="KW-0234">DNA repair</keyword>
<comment type="catalytic activity">
    <reaction evidence="10 11 12">
        <text>NAD(+) + (deoxyribonucleotide)n-3'-hydroxyl + 5'-phospho-(deoxyribonucleotide)m = (deoxyribonucleotide)n+m + AMP + beta-nicotinamide D-nucleotide.</text>
        <dbReference type="EC" id="6.5.1.2"/>
    </reaction>
</comment>
<dbReference type="CDD" id="cd17748">
    <property type="entry name" value="BRCT_DNA_ligase_like"/>
    <property type="match status" value="1"/>
</dbReference>
<dbReference type="Pfam" id="PF00533">
    <property type="entry name" value="BRCT"/>
    <property type="match status" value="1"/>
</dbReference>
<dbReference type="Pfam" id="PF12826">
    <property type="entry name" value="HHH_2"/>
    <property type="match status" value="1"/>
</dbReference>
<sequence>MDVARAALGLLDRISPPPATEEAAAALAAELRPVVRGLARAYYTDGQSLVGDTQYDRLFGALRDLEAAHPALRTPDSPTHRVGGAPLDRFEKVRHPVPLLSLGNAFDADDLRAWYERVLKGLDGVLDEGERPALAAELKIDGLALALTYEDGVLVRAATRGNGRVGEDVTPNVRTVRALPLRLADTPPARVEVRGEAYMRRSTFEALNERLAEAGEKPLANPRNGAVGSLRQLDPTVTAGRGLDFWAYGVGPAEGDLPARHSAVLDAVASWGVPVSPERAVFDDVEAAVQFCQAWAGRRDSLDYEIDGVVVKVDRLDYQGVLGQVATAPRWAVAFKFPAREATTRLLDIEHNVGRTGVIKPLAILDPVDVGGVTVSKATLHNADYITSRDVRRGDLVVVKRAGDVIPAVVGPVVEARDGTEEPYAPPTTCPACGEPVERAEGEVDLRHVSGGCPAQLTRAVEHFASRNALDVDGLGKKIAVLLVETGLVGDLPDLYALTAEDLMPLEGFKEKKVQNLLTGIEAARHRPLARLLFGLGIRHVGETVARDLVAHHASLDALAAATGEELEAIDGVGPVVAESVVAWFSDDENRRAVERLRERGVNLERLPDEPVATPPDEAAPLAGVTVVLTGTLPTLTRPEAKVQIEAAGGKVTGSVSKKTGLVVAGEAAGSKLAKAEELGVPTVGEPTLLALLDGTATLADVLPAPPDAEEAPADDAAAAAPPDDEGGAGEEQGDLFGAA</sequence>
<dbReference type="InterPro" id="IPR012340">
    <property type="entry name" value="NA-bd_OB-fold"/>
</dbReference>
<dbReference type="SUPFAM" id="SSF50249">
    <property type="entry name" value="Nucleic acid-binding proteins"/>
    <property type="match status" value="1"/>
</dbReference>
<keyword evidence="7 11" id="KW-0460">Magnesium</keyword>
<evidence type="ECO:0000256" key="11">
    <source>
        <dbReference type="HAMAP-Rule" id="MF_01588"/>
    </source>
</evidence>
<feature type="binding site" evidence="11">
    <location>
        <begin position="52"/>
        <end position="56"/>
    </location>
    <ligand>
        <name>NAD(+)</name>
        <dbReference type="ChEBI" id="CHEBI:57540"/>
    </ligand>
</feature>
<evidence type="ECO:0000313" key="16">
    <source>
        <dbReference type="Proteomes" id="UP001267426"/>
    </source>
</evidence>
<dbReference type="PANTHER" id="PTHR23389">
    <property type="entry name" value="CHROMOSOME TRANSMISSION FIDELITY FACTOR 18"/>
    <property type="match status" value="1"/>
</dbReference>
<dbReference type="NCBIfam" id="TIGR00575">
    <property type="entry name" value="dnlj"/>
    <property type="match status" value="1"/>
</dbReference>
<dbReference type="Gene3D" id="3.30.470.30">
    <property type="entry name" value="DNA ligase/mRNA capping enzyme"/>
    <property type="match status" value="1"/>
</dbReference>
<feature type="binding site" evidence="11">
    <location>
        <position position="433"/>
    </location>
    <ligand>
        <name>Zn(2+)</name>
        <dbReference type="ChEBI" id="CHEBI:29105"/>
    </ligand>
</feature>
<organism evidence="15 16">
    <name type="scientific">Rubrivirga litoralis</name>
    <dbReference type="NCBI Taxonomy" id="3075598"/>
    <lineage>
        <taxon>Bacteria</taxon>
        <taxon>Pseudomonadati</taxon>
        <taxon>Rhodothermota</taxon>
        <taxon>Rhodothermia</taxon>
        <taxon>Rhodothermales</taxon>
        <taxon>Rubricoccaceae</taxon>
        <taxon>Rubrivirga</taxon>
    </lineage>
</organism>
<keyword evidence="3 11" id="KW-0235">DNA replication</keyword>
<keyword evidence="11" id="KW-0464">Manganese</keyword>
<dbReference type="HAMAP" id="MF_01588">
    <property type="entry name" value="DNA_ligase_A"/>
    <property type="match status" value="1"/>
</dbReference>
<evidence type="ECO:0000256" key="12">
    <source>
        <dbReference type="RuleBase" id="RU000618"/>
    </source>
</evidence>
<dbReference type="InterPro" id="IPR036420">
    <property type="entry name" value="BRCT_dom_sf"/>
</dbReference>
<dbReference type="SMART" id="SM00292">
    <property type="entry name" value="BRCT"/>
    <property type="match status" value="1"/>
</dbReference>
<feature type="binding site" evidence="11">
    <location>
        <position position="196"/>
    </location>
    <ligand>
        <name>NAD(+)</name>
        <dbReference type="ChEBI" id="CHEBI:57540"/>
    </ligand>
</feature>
<dbReference type="CDD" id="cd00114">
    <property type="entry name" value="LIGANc"/>
    <property type="match status" value="1"/>
</dbReference>
<dbReference type="InterPro" id="IPR001679">
    <property type="entry name" value="DNA_ligase"/>
</dbReference>
<dbReference type="PIRSF" id="PIRSF001604">
    <property type="entry name" value="LigA"/>
    <property type="match status" value="1"/>
</dbReference>
<keyword evidence="16" id="KW-1185">Reference proteome</keyword>
<dbReference type="EMBL" id="JAVRHT010000046">
    <property type="protein sequence ID" value="MDT0633010.1"/>
    <property type="molecule type" value="Genomic_DNA"/>
</dbReference>
<comment type="caution">
    <text evidence="11">Lacks conserved residue(s) required for the propagation of feature annotation.</text>
</comment>
<dbReference type="SUPFAM" id="SSF52113">
    <property type="entry name" value="BRCT domain"/>
    <property type="match status" value="1"/>
</dbReference>
<evidence type="ECO:0000256" key="13">
    <source>
        <dbReference type="SAM" id="MobiDB-lite"/>
    </source>
</evidence>
<feature type="compositionally biased region" description="Acidic residues" evidence="13">
    <location>
        <begin position="723"/>
        <end position="734"/>
    </location>
</feature>
<evidence type="ECO:0000256" key="3">
    <source>
        <dbReference type="ARBA" id="ARBA00022705"/>
    </source>
</evidence>
<dbReference type="InterPro" id="IPR001357">
    <property type="entry name" value="BRCT_dom"/>
</dbReference>